<dbReference type="EC" id="2.7.-.-" evidence="4"/>
<evidence type="ECO:0000313" key="6">
    <source>
        <dbReference type="Proteomes" id="UP000316270"/>
    </source>
</evidence>
<dbReference type="GO" id="GO:0032958">
    <property type="term" value="P:inositol phosphate biosynthetic process"/>
    <property type="evidence" value="ECO:0007669"/>
    <property type="project" value="InterPro"/>
</dbReference>
<evidence type="ECO:0000313" key="5">
    <source>
        <dbReference type="EMBL" id="QDS73183.1"/>
    </source>
</evidence>
<dbReference type="GO" id="GO:0008440">
    <property type="term" value="F:inositol-1,4,5-trisphosphate 3-kinase activity"/>
    <property type="evidence" value="ECO:0007669"/>
    <property type="project" value="TreeGrafter"/>
</dbReference>
<dbReference type="SUPFAM" id="SSF56104">
    <property type="entry name" value="SAICAR synthase-like"/>
    <property type="match status" value="1"/>
</dbReference>
<name>A0A517LC25_9PEZI</name>
<dbReference type="GO" id="GO:0046854">
    <property type="term" value="P:phosphatidylinositol phosphate biosynthetic process"/>
    <property type="evidence" value="ECO:0007669"/>
    <property type="project" value="TreeGrafter"/>
</dbReference>
<dbReference type="InterPro" id="IPR005522">
    <property type="entry name" value="IPK"/>
</dbReference>
<dbReference type="OrthoDB" id="338650at2759"/>
<dbReference type="STRING" id="50376.A0A517LC25"/>
<sequence>MALHLDPSTLTSFDHAAAGHDGVLSDPSGELVIKPCTEAEVSFYEFATTSHPDLASFMPRFMGTLQQGASVTEATAALPKSHHSDPSAAIVTPPIVGLEPLNLPATHSPSSPIPGTAATLPIGDVGPMKGKKLDTGLNIVLENIAAKFKKPNILDLKLGARLWDDEAKPEKRARLDKVSSETTSGSLGFRIAGMRTWQGKEKIVEKLDDFTASKNGQKLHELDEASNYLNHNKLYGRQFNADNVIDGFRKYLHVPHAGIGKQQAYLITRLFLDEIKGIQAALEAIESRMYSASILLVYEGDGEAFQEAHNFLGKAGQHVAEDDDEDDDGEDDSTPVLYAVRLIDFAHASFTPGLGPDENMLRGVRNTMKILEQLLTEYDE</sequence>
<evidence type="ECO:0000256" key="2">
    <source>
        <dbReference type="ARBA" id="ARBA00022679"/>
    </source>
</evidence>
<dbReference type="InterPro" id="IPR038286">
    <property type="entry name" value="IPK_sf"/>
</dbReference>
<dbReference type="GO" id="GO:0005737">
    <property type="term" value="C:cytoplasm"/>
    <property type="evidence" value="ECO:0007669"/>
    <property type="project" value="TreeGrafter"/>
</dbReference>
<evidence type="ECO:0000256" key="4">
    <source>
        <dbReference type="RuleBase" id="RU363090"/>
    </source>
</evidence>
<reference evidence="5 6" key="1">
    <citation type="submission" date="2019-07" db="EMBL/GenBank/DDBJ databases">
        <title>Finished genome of Venturia effusa.</title>
        <authorList>
            <person name="Young C.A."/>
            <person name="Cox M.P."/>
            <person name="Ganley A.R.D."/>
            <person name="David W.J."/>
        </authorList>
    </citation>
    <scope>NUCLEOTIDE SEQUENCE [LARGE SCALE GENOMIC DNA]</scope>
    <source>
        <strain evidence="6">albino</strain>
    </source>
</reference>
<protein>
    <recommendedName>
        <fullName evidence="4">Kinase</fullName>
        <ecNumber evidence="4">2.7.-.-</ecNumber>
    </recommendedName>
</protein>
<dbReference type="AlphaFoldDB" id="A0A517LC25"/>
<keyword evidence="3 4" id="KW-0418">Kinase</keyword>
<dbReference type="GO" id="GO:0005634">
    <property type="term" value="C:nucleus"/>
    <property type="evidence" value="ECO:0007669"/>
    <property type="project" value="TreeGrafter"/>
</dbReference>
<keyword evidence="6" id="KW-1185">Reference proteome</keyword>
<accession>A0A517LC25</accession>
<dbReference type="PANTHER" id="PTHR12400">
    <property type="entry name" value="INOSITOL POLYPHOSPHATE KINASE"/>
    <property type="match status" value="1"/>
</dbReference>
<dbReference type="Gene3D" id="3.30.470.160">
    <property type="entry name" value="Inositol polyphosphate kinase"/>
    <property type="match status" value="1"/>
</dbReference>
<proteinExistence type="inferred from homology"/>
<gene>
    <name evidence="5" type="ORF">FKW77_002423</name>
</gene>
<evidence type="ECO:0000256" key="3">
    <source>
        <dbReference type="ARBA" id="ARBA00022777"/>
    </source>
</evidence>
<dbReference type="PANTHER" id="PTHR12400:SF103">
    <property type="entry name" value="INOSITOL POLYPHOSPHATE MULTIKINASE"/>
    <property type="match status" value="1"/>
</dbReference>
<dbReference type="GO" id="GO:0000824">
    <property type="term" value="F:inositol-1,4,5,6-tetrakisphosphate 3-kinase activity"/>
    <property type="evidence" value="ECO:0007669"/>
    <property type="project" value="TreeGrafter"/>
</dbReference>
<organism evidence="5 6">
    <name type="scientific">Venturia effusa</name>
    <dbReference type="NCBI Taxonomy" id="50376"/>
    <lineage>
        <taxon>Eukaryota</taxon>
        <taxon>Fungi</taxon>
        <taxon>Dikarya</taxon>
        <taxon>Ascomycota</taxon>
        <taxon>Pezizomycotina</taxon>
        <taxon>Dothideomycetes</taxon>
        <taxon>Pleosporomycetidae</taxon>
        <taxon>Venturiales</taxon>
        <taxon>Venturiaceae</taxon>
        <taxon>Venturia</taxon>
    </lineage>
</organism>
<comment type="similarity">
    <text evidence="1 4">Belongs to the inositol phosphokinase (IPK) family.</text>
</comment>
<dbReference type="EMBL" id="CP042193">
    <property type="protein sequence ID" value="QDS73183.1"/>
    <property type="molecule type" value="Genomic_DNA"/>
</dbReference>
<dbReference type="Proteomes" id="UP000316270">
    <property type="component" value="Chromosome 9"/>
</dbReference>
<evidence type="ECO:0000256" key="1">
    <source>
        <dbReference type="ARBA" id="ARBA00007374"/>
    </source>
</evidence>
<dbReference type="Pfam" id="PF03770">
    <property type="entry name" value="IPK"/>
    <property type="match status" value="1"/>
</dbReference>
<keyword evidence="2 4" id="KW-0808">Transferase</keyword>